<dbReference type="EMBL" id="KL584861">
    <property type="protein sequence ID" value="KEQ58041.1"/>
    <property type="molecule type" value="Genomic_DNA"/>
</dbReference>
<organism evidence="1 2">
    <name type="scientific">Aureobasidium melanogenum (strain CBS 110374)</name>
    <name type="common">Aureobasidium pullulans var. melanogenum</name>
    <dbReference type="NCBI Taxonomy" id="1043003"/>
    <lineage>
        <taxon>Eukaryota</taxon>
        <taxon>Fungi</taxon>
        <taxon>Dikarya</taxon>
        <taxon>Ascomycota</taxon>
        <taxon>Pezizomycotina</taxon>
        <taxon>Dothideomycetes</taxon>
        <taxon>Dothideomycetidae</taxon>
        <taxon>Dothideales</taxon>
        <taxon>Saccotheciaceae</taxon>
        <taxon>Aureobasidium</taxon>
    </lineage>
</organism>
<dbReference type="GeneID" id="63912615"/>
<evidence type="ECO:0000313" key="1">
    <source>
        <dbReference type="EMBL" id="KEQ58041.1"/>
    </source>
</evidence>
<accession>A0A074W665</accession>
<dbReference type="RefSeq" id="XP_040875064.1">
    <property type="nucleotide sequence ID" value="XM_041019242.1"/>
</dbReference>
<evidence type="ECO:0000313" key="2">
    <source>
        <dbReference type="Proteomes" id="UP000030672"/>
    </source>
</evidence>
<keyword evidence="2" id="KW-1185">Reference proteome</keyword>
<dbReference type="HOGENOM" id="CLU_1932487_0_0_1"/>
<feature type="non-terminal residue" evidence="1">
    <location>
        <position position="131"/>
    </location>
</feature>
<proteinExistence type="predicted"/>
<dbReference type="Proteomes" id="UP000030672">
    <property type="component" value="Unassembled WGS sequence"/>
</dbReference>
<dbReference type="InterPro" id="IPR036638">
    <property type="entry name" value="HLH_DNA-bd_sf"/>
</dbReference>
<name>A0A074W665_AURM1</name>
<dbReference type="Gene3D" id="4.10.280.10">
    <property type="entry name" value="Helix-loop-helix DNA-binding domain"/>
    <property type="match status" value="1"/>
</dbReference>
<dbReference type="AlphaFoldDB" id="A0A074W665"/>
<gene>
    <name evidence="1" type="ORF">M437DRAFT_33029</name>
</gene>
<protein>
    <submittedName>
        <fullName evidence="1">Uncharacterized protein</fullName>
    </submittedName>
</protein>
<dbReference type="GO" id="GO:0046983">
    <property type="term" value="F:protein dimerization activity"/>
    <property type="evidence" value="ECO:0007669"/>
    <property type="project" value="InterPro"/>
</dbReference>
<sequence>DIRKEFVSGQQKTERSIGCWRKSVAKLSATIFWQLLARAIPALEDIKESKLSKHTIVEESLRYHQLQHQRIEELQKSVDTLVAERDSLIAEVNQWRRVSSTVSDIVEPGELCKSIARHDATGFEEVPDYTG</sequence>
<reference evidence="1 2" key="1">
    <citation type="journal article" date="2014" name="BMC Genomics">
        <title>Genome sequencing of four Aureobasidium pullulans varieties: biotechnological potential, stress tolerance, and description of new species.</title>
        <authorList>
            <person name="Gostin Ar C."/>
            <person name="Ohm R.A."/>
            <person name="Kogej T."/>
            <person name="Sonjak S."/>
            <person name="Turk M."/>
            <person name="Zajc J."/>
            <person name="Zalar P."/>
            <person name="Grube M."/>
            <person name="Sun H."/>
            <person name="Han J."/>
            <person name="Sharma A."/>
            <person name="Chiniquy J."/>
            <person name="Ngan C.Y."/>
            <person name="Lipzen A."/>
            <person name="Barry K."/>
            <person name="Grigoriev I.V."/>
            <person name="Gunde-Cimerman N."/>
        </authorList>
    </citation>
    <scope>NUCLEOTIDE SEQUENCE [LARGE SCALE GENOMIC DNA]</scope>
    <source>
        <strain evidence="1 2">CBS 110374</strain>
    </source>
</reference>
<feature type="non-terminal residue" evidence="1">
    <location>
        <position position="1"/>
    </location>
</feature>
<dbReference type="STRING" id="1043003.A0A074W665"/>